<accession>A0A0T5PD24</accession>
<organism evidence="2 4">
    <name type="scientific">Roseovarius indicus</name>
    <dbReference type="NCBI Taxonomy" id="540747"/>
    <lineage>
        <taxon>Bacteria</taxon>
        <taxon>Pseudomonadati</taxon>
        <taxon>Pseudomonadota</taxon>
        <taxon>Alphaproteobacteria</taxon>
        <taxon>Rhodobacterales</taxon>
        <taxon>Roseobacteraceae</taxon>
        <taxon>Roseovarius</taxon>
    </lineage>
</organism>
<feature type="transmembrane region" description="Helical" evidence="1">
    <location>
        <begin position="20"/>
        <end position="43"/>
    </location>
</feature>
<gene>
    <name evidence="3" type="ORF">RIdsm_02054</name>
    <name evidence="2" type="ORF">XM52_03855</name>
</gene>
<keyword evidence="1" id="KW-0472">Membrane</keyword>
<evidence type="ECO:0000256" key="1">
    <source>
        <dbReference type="SAM" id="Phobius"/>
    </source>
</evidence>
<evidence type="ECO:0000313" key="2">
    <source>
        <dbReference type="EMBL" id="KRS18831.1"/>
    </source>
</evidence>
<dbReference type="PATRIC" id="fig|540747.5.peg.2343"/>
<dbReference type="STRING" id="540747.SAMN04488031_103466"/>
<keyword evidence="1" id="KW-1133">Transmembrane helix</keyword>
<dbReference type="RefSeq" id="WP_057813486.1">
    <property type="nucleotide sequence ID" value="NZ_CAXRJZ010000060.1"/>
</dbReference>
<dbReference type="Proteomes" id="UP000325785">
    <property type="component" value="Chromosome"/>
</dbReference>
<dbReference type="Proteomes" id="UP000051401">
    <property type="component" value="Unassembled WGS sequence"/>
</dbReference>
<protein>
    <recommendedName>
        <fullName evidence="6">Flp pilus assembly protein TadG</fullName>
    </recommendedName>
</protein>
<dbReference type="AlphaFoldDB" id="A0A0T5PD24"/>
<reference evidence="3 5" key="2">
    <citation type="submission" date="2018-08" db="EMBL/GenBank/DDBJ databases">
        <title>Genetic Globetrotter - A new plasmid hitch-hiking vast phylogenetic and geographic distances.</title>
        <authorList>
            <person name="Vollmers J."/>
            <person name="Petersen J."/>
        </authorList>
    </citation>
    <scope>NUCLEOTIDE SEQUENCE [LARGE SCALE GENOMIC DNA]</scope>
    <source>
        <strain evidence="3 5">DSM 26383</strain>
    </source>
</reference>
<keyword evidence="4" id="KW-1185">Reference proteome</keyword>
<evidence type="ECO:0000313" key="3">
    <source>
        <dbReference type="EMBL" id="QEW26256.1"/>
    </source>
</evidence>
<reference evidence="2 4" key="1">
    <citation type="submission" date="2015-04" db="EMBL/GenBank/DDBJ databases">
        <title>The draft genome sequence of Roseovarius indicus B108T.</title>
        <authorList>
            <person name="Li G."/>
            <person name="Lai Q."/>
            <person name="Shao Z."/>
            <person name="Yan P."/>
        </authorList>
    </citation>
    <scope>NUCLEOTIDE SEQUENCE [LARGE SCALE GENOMIC DNA]</scope>
    <source>
        <strain evidence="2 4">B108</strain>
    </source>
</reference>
<dbReference type="EMBL" id="LAXI01000002">
    <property type="protein sequence ID" value="KRS18831.1"/>
    <property type="molecule type" value="Genomic_DNA"/>
</dbReference>
<name>A0A0T5PD24_9RHOB</name>
<dbReference type="KEGG" id="rid:RIdsm_02054"/>
<evidence type="ECO:0000313" key="5">
    <source>
        <dbReference type="Proteomes" id="UP000325785"/>
    </source>
</evidence>
<sequence length="189" mass="21989">MSWLYLKHLLKTFRDDERGSFMVESVIAFPLLFWTLCATYEFFEVHRYKSVRIKATYTVADLLSREQSVVNETYMDNVKILFDEISNDAGNNQVRVTIVRYDADDDQYDVAWSKVRGTGRMRELRSADTASQHDRLPVMNDGEEVIVVESVSEYDSLFGLVFSEKINIDTRVFTSLRFAPQLCFERCSS</sequence>
<dbReference type="EMBL" id="CP031598">
    <property type="protein sequence ID" value="QEW26256.1"/>
    <property type="molecule type" value="Genomic_DNA"/>
</dbReference>
<evidence type="ECO:0008006" key="6">
    <source>
        <dbReference type="Google" id="ProtNLM"/>
    </source>
</evidence>
<keyword evidence="1" id="KW-0812">Transmembrane</keyword>
<dbReference type="OrthoDB" id="7876207at2"/>
<proteinExistence type="predicted"/>
<evidence type="ECO:0000313" key="4">
    <source>
        <dbReference type="Proteomes" id="UP000051401"/>
    </source>
</evidence>